<dbReference type="Gene3D" id="3.90.830.10">
    <property type="entry name" value="Syntaxin Binding Protein 1, Chain A, domain 2"/>
    <property type="match status" value="1"/>
</dbReference>
<dbReference type="Gene3D" id="1.25.40.60">
    <property type="match status" value="1"/>
</dbReference>
<feature type="compositionally biased region" description="Gly residues" evidence="2">
    <location>
        <begin position="792"/>
        <end position="803"/>
    </location>
</feature>
<dbReference type="AlphaFoldDB" id="A0A167Y8H0"/>
<dbReference type="SUPFAM" id="SSF56815">
    <property type="entry name" value="Sec1/munc18-like (SM) proteins"/>
    <property type="match status" value="1"/>
</dbReference>
<reference evidence="3 4" key="1">
    <citation type="journal article" date="2016" name="Genome Biol. Evol.">
        <title>Divergent and convergent evolution of fungal pathogenicity.</title>
        <authorList>
            <person name="Shang Y."/>
            <person name="Xiao G."/>
            <person name="Zheng P."/>
            <person name="Cen K."/>
            <person name="Zhan S."/>
            <person name="Wang C."/>
        </authorList>
    </citation>
    <scope>NUCLEOTIDE SEQUENCE [LARGE SCALE GENOMIC DNA]</scope>
    <source>
        <strain evidence="3 4">RCEF 264</strain>
    </source>
</reference>
<feature type="compositionally biased region" description="Gly residues" evidence="2">
    <location>
        <begin position="752"/>
        <end position="779"/>
    </location>
</feature>
<evidence type="ECO:0000313" key="4">
    <source>
        <dbReference type="Proteomes" id="UP000076874"/>
    </source>
</evidence>
<feature type="region of interest" description="Disordered" evidence="2">
    <location>
        <begin position="477"/>
        <end position="513"/>
    </location>
</feature>
<comment type="similarity">
    <text evidence="1">Belongs to the STXBP/unc-18/SEC1 family.</text>
</comment>
<dbReference type="InterPro" id="IPR043127">
    <property type="entry name" value="Sec-1-like_dom3a"/>
</dbReference>
<feature type="region of interest" description="Disordered" evidence="2">
    <location>
        <begin position="657"/>
        <end position="823"/>
    </location>
</feature>
<feature type="compositionally biased region" description="Gly residues" evidence="2">
    <location>
        <begin position="493"/>
        <end position="510"/>
    </location>
</feature>
<dbReference type="InterPro" id="IPR001619">
    <property type="entry name" value="Sec1-like"/>
</dbReference>
<evidence type="ECO:0000313" key="3">
    <source>
        <dbReference type="EMBL" id="OAA65973.1"/>
    </source>
</evidence>
<dbReference type="Gene3D" id="3.40.50.1910">
    <property type="match status" value="1"/>
</dbReference>
<evidence type="ECO:0000256" key="1">
    <source>
        <dbReference type="ARBA" id="ARBA00009884"/>
    </source>
</evidence>
<accession>A0A167Y8H0</accession>
<feature type="compositionally biased region" description="Basic residues" evidence="2">
    <location>
        <begin position="813"/>
        <end position="823"/>
    </location>
</feature>
<dbReference type="PANTHER" id="PTHR11679">
    <property type="entry name" value="VESICLE PROTEIN SORTING-ASSOCIATED"/>
    <property type="match status" value="1"/>
</dbReference>
<proteinExistence type="inferred from homology"/>
<organism evidence="3 4">
    <name type="scientific">Niveomyces insectorum RCEF 264</name>
    <dbReference type="NCBI Taxonomy" id="1081102"/>
    <lineage>
        <taxon>Eukaryota</taxon>
        <taxon>Fungi</taxon>
        <taxon>Dikarya</taxon>
        <taxon>Ascomycota</taxon>
        <taxon>Pezizomycotina</taxon>
        <taxon>Sordariomycetes</taxon>
        <taxon>Hypocreomycetidae</taxon>
        <taxon>Hypocreales</taxon>
        <taxon>Cordycipitaceae</taxon>
        <taxon>Niveomyces</taxon>
    </lineage>
</organism>
<gene>
    <name evidence="3" type="ORF">SPI_02760</name>
</gene>
<keyword evidence="4" id="KW-1185">Reference proteome</keyword>
<dbReference type="Gene3D" id="3.40.50.2060">
    <property type="match status" value="1"/>
</dbReference>
<feature type="compositionally biased region" description="Gly residues" evidence="2">
    <location>
        <begin position="697"/>
        <end position="711"/>
    </location>
</feature>
<dbReference type="GO" id="GO:0016192">
    <property type="term" value="P:vesicle-mediated transport"/>
    <property type="evidence" value="ECO:0007669"/>
    <property type="project" value="InterPro"/>
</dbReference>
<dbReference type="OrthoDB" id="2228at2759"/>
<feature type="compositionally biased region" description="Gly residues" evidence="2">
    <location>
        <begin position="725"/>
        <end position="735"/>
    </location>
</feature>
<feature type="compositionally biased region" description="Low complexity" evidence="2">
    <location>
        <begin position="657"/>
        <end position="686"/>
    </location>
</feature>
<dbReference type="STRING" id="1081102.A0A167Y8H0"/>
<dbReference type="EMBL" id="AZHD01000003">
    <property type="protein sequence ID" value="OAA65973.1"/>
    <property type="molecule type" value="Genomic_DNA"/>
</dbReference>
<dbReference type="Pfam" id="PF00995">
    <property type="entry name" value="Sec1"/>
    <property type="match status" value="1"/>
</dbReference>
<dbReference type="InterPro" id="IPR043154">
    <property type="entry name" value="Sec-1-like_dom1"/>
</dbReference>
<dbReference type="InterPro" id="IPR027482">
    <property type="entry name" value="Sec1-like_dom2"/>
</dbReference>
<feature type="compositionally biased region" description="Pro residues" evidence="2">
    <location>
        <begin position="715"/>
        <end position="724"/>
    </location>
</feature>
<protein>
    <submittedName>
        <fullName evidence="3">Sec1 family superfamily protein</fullName>
    </submittedName>
</protein>
<name>A0A167Y8H0_9HYPO</name>
<comment type="caution">
    <text evidence="3">The sequence shown here is derived from an EMBL/GenBank/DDBJ whole genome shotgun (WGS) entry which is preliminary data.</text>
</comment>
<evidence type="ECO:0000256" key="2">
    <source>
        <dbReference type="SAM" id="MobiDB-lite"/>
    </source>
</evidence>
<sequence length="823" mass="90117">MGLSVIYEQHHVIIDTIKNITRGDWKVLVLDETTKKIVDNVVTEDEILNQNIANIERIEESREMNPTMDAIYFLSPQPHIVDCLVADLERRRYRRAFIVWTAVPDPVLQQRIDAAPSARQLIADLETLPIEFYPRESHLVTFRDPWSFPILYHPGCNNLVRRHMEILAEKASGGDIASVSIAMGEYPKVRYYRPRNPLHEASVLCSHLARFVQDRLDGYARRNRDFPPATSRPASVLIITDRSMDLMAPLVHEFTYQAMAHDLLPIKEGDKTTFHMTINEGEDNAEERDMELHERDTIWVDNRHRHMKDTIDKLMGDFQRFLDQNPHFTNDSGNATSLNAIKDMMAGLPQFQEMKEAYSLHLTMAQECMNKFQHHRLPDVASAEQTLATGLDEDRRKPRNALDQIVRLLDDDAITPDDRLRLIMLYVLYRGGVVPEDIRRLLAHAGLPANRFDTVVNLGLLGGRPVHGLKEARQASTPLFPLDPKGNQNNANAGGGGGGGGGGGAGGGSGANDDEEYALSRFQPALRRMLDALFRGHLDPLVFPYIHPPLDPYEDSSLMAQGSLRAAKPSWAGANRRVPDNRQRVFVFMAGGATFSEARACYEASATYNRDVVLATSHMLTPQLFLRQIGDLSTDHRQLDIPLARPPRRAPADLFAQQDAPTQSQPQAQSQPTLQPQRQQQQQRQQQPPPLQQPAPFGGGPRIGPGGGPAVGPGQRPPAPPRPMGGPGAGVGGIPSGPRPPTKMLGQMTLSSGGGGRSGGSGGASYGSSGSGGGGGGIGTYEVPSSTSSRVNGGGGGGGGGGDGKLHKLDKDKKKRNLFGLKK</sequence>
<dbReference type="Proteomes" id="UP000076874">
    <property type="component" value="Unassembled WGS sequence"/>
</dbReference>
<dbReference type="InterPro" id="IPR036045">
    <property type="entry name" value="Sec1-like_sf"/>
</dbReference>